<evidence type="ECO:0000313" key="8">
    <source>
        <dbReference type="Proteomes" id="UP000702954"/>
    </source>
</evidence>
<keyword evidence="8" id="KW-1185">Reference proteome</keyword>
<evidence type="ECO:0000259" key="4">
    <source>
        <dbReference type="PROSITE" id="PS01124"/>
    </source>
</evidence>
<dbReference type="AlphaFoldDB" id="A0A4R3JSU3"/>
<name>A0A4R3JSU3_9FIRM</name>
<evidence type="ECO:0000313" key="6">
    <source>
        <dbReference type="EMBL" id="TCS69261.1"/>
    </source>
</evidence>
<dbReference type="Gene3D" id="1.10.10.60">
    <property type="entry name" value="Homeodomain-like"/>
    <property type="match status" value="2"/>
</dbReference>
<reference evidence="6 7" key="2">
    <citation type="submission" date="2019-03" db="EMBL/GenBank/DDBJ databases">
        <title>Genomic Encyclopedia of Type Strains, Phase IV (KMG-IV): sequencing the most valuable type-strain genomes for metagenomic binning, comparative biology and taxonomic classification.</title>
        <authorList>
            <person name="Goeker M."/>
        </authorList>
    </citation>
    <scope>NUCLEOTIDE SEQUENCE [LARGE SCALE GENOMIC DNA]</scope>
    <source>
        <strain evidence="6 7">DSM 103426</strain>
    </source>
</reference>
<dbReference type="Proteomes" id="UP000294613">
    <property type="component" value="Unassembled WGS sequence"/>
</dbReference>
<reference evidence="5 8" key="1">
    <citation type="journal article" date="2018" name="Int. J. Syst. Evol. Microbiol.">
        <title>Draft Genome Sequence of Faecalimonas umbilicata JCM 30896T, an Acetate-Producing Bacterium Isolated from Human Feces.</title>
        <authorList>
            <person name="Sakamoto M."/>
            <person name="Ikeyama N."/>
            <person name="Yuki M."/>
            <person name="Ohkuma M."/>
        </authorList>
    </citation>
    <scope>NUCLEOTIDE SEQUENCE [LARGE SCALE GENOMIC DNA]</scope>
    <source>
        <strain evidence="5 8">EGH7</strain>
    </source>
</reference>
<comment type="caution">
    <text evidence="6">The sequence shown here is derived from an EMBL/GenBank/DDBJ whole genome shotgun (WGS) entry which is preliminary data.</text>
</comment>
<keyword evidence="3" id="KW-0804">Transcription</keyword>
<keyword evidence="1" id="KW-0805">Transcription regulation</keyword>
<evidence type="ECO:0000256" key="2">
    <source>
        <dbReference type="ARBA" id="ARBA00023125"/>
    </source>
</evidence>
<dbReference type="GO" id="GO:0043565">
    <property type="term" value="F:sequence-specific DNA binding"/>
    <property type="evidence" value="ECO:0007669"/>
    <property type="project" value="InterPro"/>
</dbReference>
<organism evidence="6 7">
    <name type="scientific">Faecalimonas umbilicata</name>
    <dbReference type="NCBI Taxonomy" id="1912855"/>
    <lineage>
        <taxon>Bacteria</taxon>
        <taxon>Bacillati</taxon>
        <taxon>Bacillota</taxon>
        <taxon>Clostridia</taxon>
        <taxon>Lachnospirales</taxon>
        <taxon>Lachnospiraceae</taxon>
        <taxon>Faecalimonas</taxon>
    </lineage>
</organism>
<dbReference type="PANTHER" id="PTHR43280">
    <property type="entry name" value="ARAC-FAMILY TRANSCRIPTIONAL REGULATOR"/>
    <property type="match status" value="1"/>
</dbReference>
<dbReference type="EMBL" id="BHEO01000008">
    <property type="protein sequence ID" value="GBU06212.1"/>
    <property type="molecule type" value="Genomic_DNA"/>
</dbReference>
<accession>A0A4R3JSU3</accession>
<dbReference type="SUPFAM" id="SSF46689">
    <property type="entry name" value="Homeodomain-like"/>
    <property type="match status" value="2"/>
</dbReference>
<sequence length="353" mass="40995">MKDMNGYYDFSGQKFGYPLSLSINGFSQNVFTRQSSLELSYVLCGEYEAVTEQFSTIVHKEELILIAPYEMHLLRKRCGKDDGKILTIHIDFDRMPESMTGEVKGQFYSGVFNSQKNPSVYFPLKRKIGELVKMLMDGQSNLLRLNVLMAELVCFSARENISLEELPLQSEYQENYLKAIKYIDEHFKEPLTLQDVADQLSFSLSYTSKLLKKYMGIPFSKYLSYVRVRASLEALLEGKEQIEQIALECGMPNGKAYTKTFRELYGILPSAYRRQFRQNLKYSKDEEGRVMQLDEEQKSLLSHLVEGNRQMVYEDAKLVIWKEQEKFCCQIKEMWSDVTVAANGKIEVFFEET</sequence>
<evidence type="ECO:0000256" key="3">
    <source>
        <dbReference type="ARBA" id="ARBA00023163"/>
    </source>
</evidence>
<dbReference type="PROSITE" id="PS01124">
    <property type="entry name" value="HTH_ARAC_FAMILY_2"/>
    <property type="match status" value="1"/>
</dbReference>
<dbReference type="InterPro" id="IPR009057">
    <property type="entry name" value="Homeodomain-like_sf"/>
</dbReference>
<dbReference type="RefSeq" id="WP_116442248.1">
    <property type="nucleotide sequence ID" value="NZ_BHEO01000008.1"/>
</dbReference>
<dbReference type="SMART" id="SM00342">
    <property type="entry name" value="HTH_ARAC"/>
    <property type="match status" value="1"/>
</dbReference>
<protein>
    <submittedName>
        <fullName evidence="6">AraC-like DNA-binding protein</fullName>
    </submittedName>
</protein>
<evidence type="ECO:0000313" key="5">
    <source>
        <dbReference type="EMBL" id="GBU06212.1"/>
    </source>
</evidence>
<evidence type="ECO:0000256" key="1">
    <source>
        <dbReference type="ARBA" id="ARBA00023015"/>
    </source>
</evidence>
<dbReference type="PROSITE" id="PS00041">
    <property type="entry name" value="HTH_ARAC_FAMILY_1"/>
    <property type="match status" value="1"/>
</dbReference>
<dbReference type="Proteomes" id="UP000702954">
    <property type="component" value="Unassembled WGS sequence"/>
</dbReference>
<dbReference type="PANTHER" id="PTHR43280:SF10">
    <property type="entry name" value="REGULATORY PROTEIN POCR"/>
    <property type="match status" value="1"/>
</dbReference>
<dbReference type="EMBL" id="SLZV01000004">
    <property type="protein sequence ID" value="TCS69261.1"/>
    <property type="molecule type" value="Genomic_DNA"/>
</dbReference>
<dbReference type="Pfam" id="PF12833">
    <property type="entry name" value="HTH_18"/>
    <property type="match status" value="1"/>
</dbReference>
<proteinExistence type="predicted"/>
<gene>
    <name evidence="6" type="ORF">EDD74_10416</name>
    <name evidence="5" type="ORF">FAEUMB_27530</name>
</gene>
<dbReference type="GO" id="GO:0003700">
    <property type="term" value="F:DNA-binding transcription factor activity"/>
    <property type="evidence" value="ECO:0007669"/>
    <property type="project" value="InterPro"/>
</dbReference>
<dbReference type="InterPro" id="IPR018062">
    <property type="entry name" value="HTH_AraC-typ_CS"/>
</dbReference>
<feature type="domain" description="HTH araC/xylS-type" evidence="4">
    <location>
        <begin position="177"/>
        <end position="275"/>
    </location>
</feature>
<keyword evidence="2 6" id="KW-0238">DNA-binding</keyword>
<dbReference type="InterPro" id="IPR018060">
    <property type="entry name" value="HTH_AraC"/>
</dbReference>
<evidence type="ECO:0000313" key="7">
    <source>
        <dbReference type="Proteomes" id="UP000294613"/>
    </source>
</evidence>